<dbReference type="PANTHER" id="PTHR36681">
    <property type="entry name" value="NUCLEAR GTPASE, GERMINAL CENTER-ASSOCIATED, TANDEM DUPLICATE 3"/>
    <property type="match status" value="1"/>
</dbReference>
<feature type="compositionally biased region" description="Basic and acidic residues" evidence="2">
    <location>
        <begin position="1230"/>
        <end position="1244"/>
    </location>
</feature>
<dbReference type="Pfam" id="PF24564">
    <property type="entry name" value="DUF7605"/>
    <property type="match status" value="1"/>
</dbReference>
<evidence type="ECO:0000256" key="2">
    <source>
        <dbReference type="SAM" id="MobiDB-lite"/>
    </source>
</evidence>
<sequence>MGFRERAIACIPWQPDMKASRYWVGILHHTKDPKQEVTQMDFVWIKANNTCYLKYKEKRPVNIELMLEDQVPAESLTLARVNYYEDNIIIFHAVERTLSAPQTSSVQMSLEDSQALGTQTLEDPYQSNDAHIERKQSQSRADTVGTEARCTTTSQSPSIQPTPSLPAAADTSMQESSKARLQQSPANDNQIQTYVQYLLKEDADHQIELLEAGTRKGVQLLDELKVILDNGSSGNLDVLHWINQISAIKSQAAPSKTVIGVAGDTGAGKSSVINALLDEERLVPTNCMRACTAVVTEISFNESQEESSRYRAKIEFIKQEDWAKELGVLLKDLLDQSGKFSRDTQQLDSEAGIAYAKIKAVYPHKTKDELEMIAQSGWERLLNDPSVRGILSTTESIKESESDRFYSRLQRYVDSKGQTSQDKSKKDRGEKKRMEYWPLIKVVRIFTKAPVLSTGAVIVDLPGVQDSNAARQAVCEGYIKRCNGLWIVAPIIRAVDNKAAKDLLGESFKRQLKYDGTYGNITFVCSKTDDISITEAYSAFDLDETMSESYDRATQLESLIEEAENNRAKHKSTLKRQKLMLEAIDGRIDRWEDRKTDLADQKPIHDSSEEDEKDLDDGENVSDSFEQYKKRKRSPHKSPRSHRWSKKARAGCDLDEEMSSDNSSIDTVSEDYDMEEKEQDRKPRAPLTVKQVDDKLLELKEMKNETRKQCAEMRKEVDQADQKVNELKEAKLNCESQIRAACIAERNRRSKDAIQQDFASGIKELDQENAIEEDEDNFDPGKDLRDYDEVARSLPVFCISSRAYQKLSGHFRKDPDIVGFTNVDQTEVPQLKSHCIKLTEAGRAGDCRNFLNSLNQILNSLSLWSSNEGTEGRWSDAQKDVEDQVLQEQLQDLSKALNQRADDYNTEMKTSMTQIFGRFGGAVDAAAQCATDTVGRWGDIPNRDNYLGGGVPYMTYKALCRREGVFTNAKGRHDWNEQLIDPMMKALMSTWERTFQRLPHTLQRFARGAFDSIRSFHATIIPRAIEKGASPVAIKTLTEQLGTYPTFLQAVGNRVARAINDQQKEASRQFTPGIAAALRSAYEQCANESGLGSFKRMKATMMQHVANNKDQMFGDAAATVQKQLRGLYRNAENQLKEPINELLVRLDRDYRQMMLGPNVSMNQVPQKWEQEMKKQISELVAGGGKGWEEITGRPDGMSMPVNESNNHVSHSDQDNGNQLEHNHASSGTEVFRDASEQTASRREPSNSGEAANIQHQGEKEPSEDAPKLNQNHPIRTLINPMIT</sequence>
<feature type="compositionally biased region" description="Low complexity" evidence="2">
    <location>
        <begin position="151"/>
        <end position="166"/>
    </location>
</feature>
<evidence type="ECO:0000256" key="1">
    <source>
        <dbReference type="SAM" id="Coils"/>
    </source>
</evidence>
<dbReference type="InterPro" id="IPR045063">
    <property type="entry name" value="Dynamin_N"/>
</dbReference>
<feature type="compositionally biased region" description="Basic residues" evidence="2">
    <location>
        <begin position="629"/>
        <end position="649"/>
    </location>
</feature>
<feature type="compositionally biased region" description="Polar residues" evidence="2">
    <location>
        <begin position="1245"/>
        <end position="1255"/>
    </location>
</feature>
<dbReference type="Proteomes" id="UP000800092">
    <property type="component" value="Unassembled WGS sequence"/>
</dbReference>
<protein>
    <recommendedName>
        <fullName evidence="7">Tat pathway signal sequence</fullName>
    </recommendedName>
</protein>
<feature type="domain" description="Dynamin N-terminal" evidence="3">
    <location>
        <begin position="259"/>
        <end position="506"/>
    </location>
</feature>
<evidence type="ECO:0000259" key="3">
    <source>
        <dbReference type="Pfam" id="PF00350"/>
    </source>
</evidence>
<feature type="coiled-coil region" evidence="1">
    <location>
        <begin position="689"/>
        <end position="737"/>
    </location>
</feature>
<evidence type="ECO:0000313" key="5">
    <source>
        <dbReference type="EMBL" id="KAF2230954.1"/>
    </source>
</evidence>
<feature type="compositionally biased region" description="Polar residues" evidence="2">
    <location>
        <begin position="171"/>
        <end position="186"/>
    </location>
</feature>
<evidence type="ECO:0000259" key="4">
    <source>
        <dbReference type="Pfam" id="PF24564"/>
    </source>
</evidence>
<feature type="compositionally biased region" description="Polar residues" evidence="2">
    <location>
        <begin position="1201"/>
        <end position="1228"/>
    </location>
</feature>
<evidence type="ECO:0000313" key="6">
    <source>
        <dbReference type="Proteomes" id="UP000800092"/>
    </source>
</evidence>
<reference evidence="5" key="1">
    <citation type="journal article" date="2020" name="Stud. Mycol.">
        <title>101 Dothideomycetes genomes: a test case for predicting lifestyles and emergence of pathogens.</title>
        <authorList>
            <person name="Haridas S."/>
            <person name="Albert R."/>
            <person name="Binder M."/>
            <person name="Bloem J."/>
            <person name="Labutti K."/>
            <person name="Salamov A."/>
            <person name="Andreopoulos B."/>
            <person name="Baker S."/>
            <person name="Barry K."/>
            <person name="Bills G."/>
            <person name="Bluhm B."/>
            <person name="Cannon C."/>
            <person name="Castanera R."/>
            <person name="Culley D."/>
            <person name="Daum C."/>
            <person name="Ezra D."/>
            <person name="Gonzalez J."/>
            <person name="Henrissat B."/>
            <person name="Kuo A."/>
            <person name="Liang C."/>
            <person name="Lipzen A."/>
            <person name="Lutzoni F."/>
            <person name="Magnuson J."/>
            <person name="Mondo S."/>
            <person name="Nolan M."/>
            <person name="Ohm R."/>
            <person name="Pangilinan J."/>
            <person name="Park H.-J."/>
            <person name="Ramirez L."/>
            <person name="Alfaro M."/>
            <person name="Sun H."/>
            <person name="Tritt A."/>
            <person name="Yoshinaga Y."/>
            <person name="Zwiers L.-H."/>
            <person name="Turgeon B."/>
            <person name="Goodwin S."/>
            <person name="Spatafora J."/>
            <person name="Crous P."/>
            <person name="Grigoriev I."/>
        </authorList>
    </citation>
    <scope>NUCLEOTIDE SEQUENCE</scope>
    <source>
        <strain evidence="5">Tuck. ex Michener</strain>
    </source>
</reference>
<gene>
    <name evidence="5" type="ORF">EV356DRAFT_519194</name>
</gene>
<evidence type="ECO:0008006" key="7">
    <source>
        <dbReference type="Google" id="ProtNLM"/>
    </source>
</evidence>
<dbReference type="Gene3D" id="3.40.50.300">
    <property type="entry name" value="P-loop containing nucleotide triphosphate hydrolases"/>
    <property type="match status" value="1"/>
</dbReference>
<accession>A0A6A6GYR5</accession>
<proteinExistence type="predicted"/>
<keyword evidence="6" id="KW-1185">Reference proteome</keyword>
<feature type="compositionally biased region" description="Acidic residues" evidence="2">
    <location>
        <begin position="608"/>
        <end position="620"/>
    </location>
</feature>
<feature type="compositionally biased region" description="Basic and acidic residues" evidence="2">
    <location>
        <begin position="1256"/>
        <end position="1266"/>
    </location>
</feature>
<dbReference type="PANTHER" id="PTHR36681:SF3">
    <property type="entry name" value="NUCLEAR GTPASE, GERMINAL CENTER-ASSOCIATED, TANDEM DUPLICATE 3"/>
    <property type="match status" value="1"/>
</dbReference>
<dbReference type="OrthoDB" id="3598281at2759"/>
<dbReference type="EMBL" id="ML991833">
    <property type="protein sequence ID" value="KAF2230954.1"/>
    <property type="molecule type" value="Genomic_DNA"/>
</dbReference>
<dbReference type="SUPFAM" id="SSF52540">
    <property type="entry name" value="P-loop containing nucleoside triphosphate hydrolases"/>
    <property type="match status" value="1"/>
</dbReference>
<name>A0A6A6GYR5_VIRVR</name>
<feature type="region of interest" description="Disordered" evidence="2">
    <location>
        <begin position="131"/>
        <end position="186"/>
    </location>
</feature>
<feature type="domain" description="DUF7605" evidence="4">
    <location>
        <begin position="953"/>
        <end position="1108"/>
    </location>
</feature>
<dbReference type="InterPro" id="IPR056024">
    <property type="entry name" value="DUF7605"/>
</dbReference>
<dbReference type="InterPro" id="IPR027417">
    <property type="entry name" value="P-loop_NTPase"/>
</dbReference>
<feature type="compositionally biased region" description="Acidic residues" evidence="2">
    <location>
        <begin position="668"/>
        <end position="677"/>
    </location>
</feature>
<organism evidence="5 6">
    <name type="scientific">Viridothelium virens</name>
    <name type="common">Speckled blister lichen</name>
    <name type="synonym">Trypethelium virens</name>
    <dbReference type="NCBI Taxonomy" id="1048519"/>
    <lineage>
        <taxon>Eukaryota</taxon>
        <taxon>Fungi</taxon>
        <taxon>Dikarya</taxon>
        <taxon>Ascomycota</taxon>
        <taxon>Pezizomycotina</taxon>
        <taxon>Dothideomycetes</taxon>
        <taxon>Dothideomycetes incertae sedis</taxon>
        <taxon>Trypetheliales</taxon>
        <taxon>Trypetheliaceae</taxon>
        <taxon>Viridothelium</taxon>
    </lineage>
</organism>
<feature type="region of interest" description="Disordered" evidence="2">
    <location>
        <begin position="599"/>
        <end position="685"/>
    </location>
</feature>
<feature type="region of interest" description="Disordered" evidence="2">
    <location>
        <begin position="1183"/>
        <end position="1283"/>
    </location>
</feature>
<dbReference type="Pfam" id="PF00350">
    <property type="entry name" value="Dynamin_N"/>
    <property type="match status" value="1"/>
</dbReference>
<keyword evidence="1" id="KW-0175">Coiled coil</keyword>